<dbReference type="GO" id="GO:0071949">
    <property type="term" value="F:FAD binding"/>
    <property type="evidence" value="ECO:0007669"/>
    <property type="project" value="InterPro"/>
</dbReference>
<evidence type="ECO:0000313" key="6">
    <source>
        <dbReference type="EMBL" id="TET29833.1"/>
    </source>
</evidence>
<feature type="domain" description="FAD-binding PCMH-type" evidence="5">
    <location>
        <begin position="81"/>
        <end position="268"/>
    </location>
</feature>
<evidence type="ECO:0000256" key="1">
    <source>
        <dbReference type="ARBA" id="ARBA00001974"/>
    </source>
</evidence>
<dbReference type="AlphaFoldDB" id="A0A523THN1"/>
<accession>A0A523THN1</accession>
<organism evidence="6 7">
    <name type="scientific">Aerophobetes bacterium</name>
    <dbReference type="NCBI Taxonomy" id="2030807"/>
    <lineage>
        <taxon>Bacteria</taxon>
        <taxon>Candidatus Aerophobota</taxon>
    </lineage>
</organism>
<dbReference type="Gene3D" id="1.10.45.10">
    <property type="entry name" value="Vanillyl-alcohol Oxidase, Chain A, domain 4"/>
    <property type="match status" value="1"/>
</dbReference>
<sequence length="498" mass="54746">MPASFPSNERPDLPNWSSWGKSLRPFTTLVGSLIRSLSKGFQKIEGGKDLYSLLAEIVGPENVSREDFELWCYSRDAGSVFPRLPECIVTPKSKEQVAEILKVANEYKKPVIPRGAGSSMCGAPVPLKGGVMLDLTGLKRIKIQDEEGLFVRAEAGVIWTEIIEVLKQRGREIGLEGPWSAPSATAGGSVAVGAICMGAAKYGGLGTQILGLEVALADGSIVRTGSAANRNNEMVMRDCNGADLTGLSIGSHGTLGIITEVSLKTYAFHEAEAYYAYSFESLEDAARAVYGLARDEIAFDCRMFVYPVPEEIGGVAGVVYMLKGSGSQIQELGGKSRKIMQLAHGKSISEFGEQYYKGRFTARVKAFGEAGPGWLEVAGYIPILRYPAVAKEIIKYWKKREEEAKNLGIKWSLGALLETHSINIPVAIFCSEVKRDAWQRINSYWHELAELMYERGVSPYWIGHLSSHIVKRWGPYYQLYKKIKESLDPNNILNPGML</sequence>
<proteinExistence type="predicted"/>
<dbReference type="Gene3D" id="3.30.465.10">
    <property type="match status" value="1"/>
</dbReference>
<dbReference type="GO" id="GO:0008720">
    <property type="term" value="F:D-lactate dehydrogenase (NAD+) activity"/>
    <property type="evidence" value="ECO:0007669"/>
    <property type="project" value="TreeGrafter"/>
</dbReference>
<dbReference type="EMBL" id="SOJT01000062">
    <property type="protein sequence ID" value="TET29833.1"/>
    <property type="molecule type" value="Genomic_DNA"/>
</dbReference>
<keyword evidence="3" id="KW-0274">FAD</keyword>
<dbReference type="InterPro" id="IPR004113">
    <property type="entry name" value="FAD-bd_oxidored_4_C"/>
</dbReference>
<dbReference type="PROSITE" id="PS51387">
    <property type="entry name" value="FAD_PCMH"/>
    <property type="match status" value="1"/>
</dbReference>
<gene>
    <name evidence="6" type="ORF">E3J68_01340</name>
</gene>
<dbReference type="GO" id="GO:0004458">
    <property type="term" value="F:D-lactate dehydrogenase (cytochrome) activity"/>
    <property type="evidence" value="ECO:0007669"/>
    <property type="project" value="UniProtKB-EC"/>
</dbReference>
<dbReference type="PANTHER" id="PTHR11748">
    <property type="entry name" value="D-LACTATE DEHYDROGENASE"/>
    <property type="match status" value="1"/>
</dbReference>
<dbReference type="Pfam" id="PF01565">
    <property type="entry name" value="FAD_binding_4"/>
    <property type="match status" value="1"/>
</dbReference>
<dbReference type="InterPro" id="IPR016166">
    <property type="entry name" value="FAD-bd_PCMH"/>
</dbReference>
<evidence type="ECO:0000256" key="4">
    <source>
        <dbReference type="ARBA" id="ARBA00023002"/>
    </source>
</evidence>
<evidence type="ECO:0000256" key="2">
    <source>
        <dbReference type="ARBA" id="ARBA00022630"/>
    </source>
</evidence>
<reference evidence="6 7" key="1">
    <citation type="submission" date="2019-03" db="EMBL/GenBank/DDBJ databases">
        <title>Metabolic potential of uncultured bacteria and archaea associated with petroleum seepage in deep-sea sediments.</title>
        <authorList>
            <person name="Dong X."/>
            <person name="Hubert C."/>
        </authorList>
    </citation>
    <scope>NUCLEOTIDE SEQUENCE [LARGE SCALE GENOMIC DNA]</scope>
    <source>
        <strain evidence="6">E44_bin3</strain>
    </source>
</reference>
<evidence type="ECO:0000256" key="3">
    <source>
        <dbReference type="ARBA" id="ARBA00022827"/>
    </source>
</evidence>
<dbReference type="SUPFAM" id="SSF56176">
    <property type="entry name" value="FAD-binding/transporter-associated domain-like"/>
    <property type="match status" value="1"/>
</dbReference>
<evidence type="ECO:0000259" key="5">
    <source>
        <dbReference type="PROSITE" id="PS51387"/>
    </source>
</evidence>
<dbReference type="InterPro" id="IPR006094">
    <property type="entry name" value="Oxid_FAD_bind_N"/>
</dbReference>
<dbReference type="InterPro" id="IPR016171">
    <property type="entry name" value="Vanillyl_alc_oxidase_C-sub2"/>
</dbReference>
<dbReference type="InterPro" id="IPR036318">
    <property type="entry name" value="FAD-bd_PCMH-like_sf"/>
</dbReference>
<protein>
    <submittedName>
        <fullName evidence="6">FAD-binding oxidoreductase</fullName>
    </submittedName>
</protein>
<dbReference type="SUPFAM" id="SSF55103">
    <property type="entry name" value="FAD-linked oxidases, C-terminal domain"/>
    <property type="match status" value="1"/>
</dbReference>
<keyword evidence="4" id="KW-0560">Oxidoreductase</keyword>
<evidence type="ECO:0000313" key="7">
    <source>
        <dbReference type="Proteomes" id="UP000316517"/>
    </source>
</evidence>
<dbReference type="GO" id="GO:1903457">
    <property type="term" value="P:lactate catabolic process"/>
    <property type="evidence" value="ECO:0007669"/>
    <property type="project" value="TreeGrafter"/>
</dbReference>
<dbReference type="InterPro" id="IPR016169">
    <property type="entry name" value="FAD-bd_PCMH_sub2"/>
</dbReference>
<comment type="caution">
    <text evidence="6">The sequence shown here is derived from an EMBL/GenBank/DDBJ whole genome shotgun (WGS) entry which is preliminary data.</text>
</comment>
<name>A0A523THN1_UNCAE</name>
<keyword evidence="2" id="KW-0285">Flavoprotein</keyword>
<dbReference type="InterPro" id="IPR016164">
    <property type="entry name" value="FAD-linked_Oxase-like_C"/>
</dbReference>
<comment type="cofactor">
    <cofactor evidence="1">
        <name>FAD</name>
        <dbReference type="ChEBI" id="CHEBI:57692"/>
    </cofactor>
</comment>
<dbReference type="Proteomes" id="UP000316517">
    <property type="component" value="Unassembled WGS sequence"/>
</dbReference>
<dbReference type="Pfam" id="PF02913">
    <property type="entry name" value="FAD-oxidase_C"/>
    <property type="match status" value="1"/>
</dbReference>